<dbReference type="Proteomes" id="UP000028549">
    <property type="component" value="Unassembled WGS sequence"/>
</dbReference>
<protein>
    <recommendedName>
        <fullName evidence="3">Competence protein ComGF</fullName>
    </recommendedName>
</protein>
<dbReference type="NCBIfam" id="NF041002">
    <property type="entry name" value="pilin_ComGF"/>
    <property type="match status" value="1"/>
</dbReference>
<proteinExistence type="predicted"/>
<evidence type="ECO:0008006" key="3">
    <source>
        <dbReference type="Google" id="ProtNLM"/>
    </source>
</evidence>
<organism evidence="1 2">
    <name type="scientific">Metabacillus indicus</name>
    <name type="common">Bacillus indicus</name>
    <dbReference type="NCBI Taxonomy" id="246786"/>
    <lineage>
        <taxon>Bacteria</taxon>
        <taxon>Bacillati</taxon>
        <taxon>Bacillota</taxon>
        <taxon>Bacilli</taxon>
        <taxon>Bacillales</taxon>
        <taxon>Bacillaceae</taxon>
        <taxon>Metabacillus</taxon>
    </lineage>
</organism>
<dbReference type="STRING" id="246786.GS18_0211210"/>
<dbReference type="InterPro" id="IPR016977">
    <property type="entry name" value="ComGF"/>
</dbReference>
<gene>
    <name evidence="1" type="ORF">GS18_0211210</name>
</gene>
<evidence type="ECO:0000313" key="1">
    <source>
        <dbReference type="EMBL" id="KEZ51686.1"/>
    </source>
</evidence>
<dbReference type="Pfam" id="PF15980">
    <property type="entry name" value="ComGF"/>
    <property type="match status" value="1"/>
</dbReference>
<reference evidence="1 2" key="1">
    <citation type="journal article" date="2005" name="Int. J. Syst. Evol. Microbiol.">
        <title>Bacillus cibi sp. nov., isolated from jeotgal, a traditional Korean fermented seafood.</title>
        <authorList>
            <person name="Yoon J.H."/>
            <person name="Lee C.H."/>
            <person name="Oh T.K."/>
        </authorList>
    </citation>
    <scope>NUCLEOTIDE SEQUENCE [LARGE SCALE GENOMIC DNA]</scope>
    <source>
        <strain evidence="1 2">DSM 16189</strain>
    </source>
</reference>
<accession>A0A084GWH4</accession>
<dbReference type="EMBL" id="JNVC02000005">
    <property type="protein sequence ID" value="KEZ51686.1"/>
    <property type="molecule type" value="Genomic_DNA"/>
</dbReference>
<keyword evidence="2" id="KW-1185">Reference proteome</keyword>
<comment type="caution">
    <text evidence="1">The sequence shown here is derived from an EMBL/GenBank/DDBJ whole genome shotgun (WGS) entry which is preliminary data.</text>
</comment>
<evidence type="ECO:0000313" key="2">
    <source>
        <dbReference type="Proteomes" id="UP000028549"/>
    </source>
</evidence>
<dbReference type="AlphaFoldDB" id="A0A084GWH4"/>
<sequence>MNMLFSFSIFAVITASSALLIPHLYRVSEDKRDINPLEWEIFQQQAAIEFREGTGFKVQDQMLSFTSKTGRSIEFEKYGTMIRRQVNNTGHIICLRHVKDMQFTQIEGGALLTVVSTSGKTYRCTFRSFLGLKRSG</sequence>
<name>A0A084GWH4_METID</name>